<evidence type="ECO:0000313" key="1">
    <source>
        <dbReference type="Ensembl" id="ENSGAGP00000003413.1"/>
    </source>
</evidence>
<dbReference type="Proteomes" id="UP000291020">
    <property type="component" value="Unassembled WGS sequence"/>
</dbReference>
<keyword evidence="2" id="KW-1185">Reference proteome</keyword>
<reference evidence="1" key="3">
    <citation type="submission" date="2025-09" db="UniProtKB">
        <authorList>
            <consortium name="Ensembl"/>
        </authorList>
    </citation>
    <scope>IDENTIFICATION</scope>
</reference>
<organism evidence="1 2">
    <name type="scientific">Gopherus agassizii</name>
    <name type="common">Agassiz's desert tortoise</name>
    <dbReference type="NCBI Taxonomy" id="38772"/>
    <lineage>
        <taxon>Eukaryota</taxon>
        <taxon>Metazoa</taxon>
        <taxon>Chordata</taxon>
        <taxon>Craniata</taxon>
        <taxon>Vertebrata</taxon>
        <taxon>Euteleostomi</taxon>
        <taxon>Archelosauria</taxon>
        <taxon>Testudinata</taxon>
        <taxon>Testudines</taxon>
        <taxon>Cryptodira</taxon>
        <taxon>Durocryptodira</taxon>
        <taxon>Testudinoidea</taxon>
        <taxon>Testudinidae</taxon>
        <taxon>Gopherus</taxon>
    </lineage>
</organism>
<evidence type="ECO:0000313" key="2">
    <source>
        <dbReference type="Proteomes" id="UP000291020"/>
    </source>
</evidence>
<dbReference type="Ensembl" id="ENSGAGT00000003936.1">
    <property type="protein sequence ID" value="ENSGAGP00000003413.1"/>
    <property type="gene ID" value="ENSGAGG00000002758.1"/>
</dbReference>
<sequence>EWVRTRLDRIHPEALVQSRLQHLLQELRRRDHLPLVRRRRPERPHFLLGPVTGSLLLELPVGAEDVGGEDAERAGAEAIILRPAPDGEMQQLLPAVDVGVEYRAGPASPVLGRQPAQLGQQGPDLVEVRLGPQQGQLRVALGEVQAAQAKEIEDVPEGFAVAVDEVVAPPVGAGRPGPPEHGP</sequence>
<accession>A0A452GNU5</accession>
<dbReference type="AlphaFoldDB" id="A0A452GNU5"/>
<reference evidence="1" key="2">
    <citation type="submission" date="2025-08" db="UniProtKB">
        <authorList>
            <consortium name="Ensembl"/>
        </authorList>
    </citation>
    <scope>IDENTIFICATION</scope>
</reference>
<protein>
    <submittedName>
        <fullName evidence="1">Uncharacterized protein</fullName>
    </submittedName>
</protein>
<reference evidence="2" key="1">
    <citation type="journal article" date="2017" name="PLoS ONE">
        <title>The Agassiz's desert tortoise genome provides a resource for the conservation of a threatened species.</title>
        <authorList>
            <person name="Tollis M."/>
            <person name="DeNardo D.F."/>
            <person name="Cornelius J.A."/>
            <person name="Dolby G.A."/>
            <person name="Edwards T."/>
            <person name="Henen B.T."/>
            <person name="Karl A.E."/>
            <person name="Murphy R.W."/>
            <person name="Kusumi K."/>
        </authorList>
    </citation>
    <scope>NUCLEOTIDE SEQUENCE [LARGE SCALE GENOMIC DNA]</scope>
</reference>
<name>A0A452GNU5_9SAUR</name>
<proteinExistence type="predicted"/>